<dbReference type="RefSeq" id="WP_243866697.1">
    <property type="nucleotide sequence ID" value="NZ_SOCP01000009.1"/>
</dbReference>
<dbReference type="Proteomes" id="UP000294927">
    <property type="component" value="Unassembled WGS sequence"/>
</dbReference>
<sequence length="52" mass="5866">MRTGYENGYQVITLSDCVAGTSVEEHENALRYDYPMFSQPMTAAEFRAQLSS</sequence>
<protein>
    <submittedName>
        <fullName evidence="2">Isochorismatase family protein</fullName>
    </submittedName>
</protein>
<evidence type="ECO:0000313" key="3">
    <source>
        <dbReference type="Proteomes" id="UP000294927"/>
    </source>
</evidence>
<name>A0A4R7VFM9_9PSEU</name>
<dbReference type="InterPro" id="IPR000868">
    <property type="entry name" value="Isochorismatase-like_dom"/>
</dbReference>
<comment type="caution">
    <text evidence="2">The sequence shown here is derived from an EMBL/GenBank/DDBJ whole genome shotgun (WGS) entry which is preliminary data.</text>
</comment>
<proteinExistence type="predicted"/>
<evidence type="ECO:0000313" key="2">
    <source>
        <dbReference type="EMBL" id="TDV48050.1"/>
    </source>
</evidence>
<dbReference type="Pfam" id="PF00857">
    <property type="entry name" value="Isochorismatase"/>
    <property type="match status" value="1"/>
</dbReference>
<dbReference type="SUPFAM" id="SSF52499">
    <property type="entry name" value="Isochorismatase-like hydrolases"/>
    <property type="match status" value="1"/>
</dbReference>
<gene>
    <name evidence="2" type="ORF">CLV71_109295</name>
</gene>
<dbReference type="AlphaFoldDB" id="A0A4R7VFM9"/>
<feature type="domain" description="Isochorismatase-like" evidence="1">
    <location>
        <begin position="2"/>
        <end position="45"/>
    </location>
</feature>
<dbReference type="EMBL" id="SOCP01000009">
    <property type="protein sequence ID" value="TDV48050.1"/>
    <property type="molecule type" value="Genomic_DNA"/>
</dbReference>
<organism evidence="2 3">
    <name type="scientific">Actinophytocola oryzae</name>
    <dbReference type="NCBI Taxonomy" id="502181"/>
    <lineage>
        <taxon>Bacteria</taxon>
        <taxon>Bacillati</taxon>
        <taxon>Actinomycetota</taxon>
        <taxon>Actinomycetes</taxon>
        <taxon>Pseudonocardiales</taxon>
        <taxon>Pseudonocardiaceae</taxon>
    </lineage>
</organism>
<reference evidence="2 3" key="1">
    <citation type="submission" date="2019-03" db="EMBL/GenBank/DDBJ databases">
        <title>Genomic Encyclopedia of Archaeal and Bacterial Type Strains, Phase II (KMG-II): from individual species to whole genera.</title>
        <authorList>
            <person name="Goeker M."/>
        </authorList>
    </citation>
    <scope>NUCLEOTIDE SEQUENCE [LARGE SCALE GENOMIC DNA]</scope>
    <source>
        <strain evidence="2 3">DSM 45499</strain>
    </source>
</reference>
<accession>A0A4R7VFM9</accession>
<dbReference type="Gene3D" id="3.40.50.850">
    <property type="entry name" value="Isochorismatase-like"/>
    <property type="match status" value="1"/>
</dbReference>
<keyword evidence="3" id="KW-1185">Reference proteome</keyword>
<evidence type="ECO:0000259" key="1">
    <source>
        <dbReference type="Pfam" id="PF00857"/>
    </source>
</evidence>
<dbReference type="InterPro" id="IPR036380">
    <property type="entry name" value="Isochorismatase-like_sf"/>
</dbReference>